<evidence type="ECO:0000313" key="3">
    <source>
        <dbReference type="Proteomes" id="UP001177943"/>
    </source>
</evidence>
<accession>A0AA95ICY2</accession>
<dbReference type="Proteomes" id="UP001177943">
    <property type="component" value="Chromosome"/>
</dbReference>
<proteinExistence type="predicted"/>
<organism evidence="2 3">
    <name type="scientific">Paenibacillus woosongensis</name>
    <dbReference type="NCBI Taxonomy" id="307580"/>
    <lineage>
        <taxon>Bacteria</taxon>
        <taxon>Bacillati</taxon>
        <taxon>Bacillota</taxon>
        <taxon>Bacilli</taxon>
        <taxon>Bacillales</taxon>
        <taxon>Paenibacillaceae</taxon>
        <taxon>Paenibacillus</taxon>
    </lineage>
</organism>
<sequence length="90" mass="10258">MNGGVESIMGKEKKDMLPISRERVEVEGLYTDEWGRSEYLYRGQEFPADLIMGSTEWKLTELADHPAEHDIADDFENTGHSGKRRSGQVE</sequence>
<name>A0AA95ICY2_9BACL</name>
<dbReference type="KEGG" id="pwn:QNH46_04595"/>
<reference evidence="2" key="1">
    <citation type="submission" date="2023-05" db="EMBL/GenBank/DDBJ databases">
        <title>Comparative genomics of Bacillaceae isolates and their secondary metabolite potential.</title>
        <authorList>
            <person name="Song L."/>
            <person name="Nielsen L.J."/>
            <person name="Mohite O."/>
            <person name="Xu X."/>
            <person name="Weber T."/>
            <person name="Kovacs A.T."/>
        </authorList>
    </citation>
    <scope>NUCLEOTIDE SEQUENCE</scope>
    <source>
        <strain evidence="2">B2_4</strain>
    </source>
</reference>
<dbReference type="EMBL" id="CP126084">
    <property type="protein sequence ID" value="WHX49953.1"/>
    <property type="molecule type" value="Genomic_DNA"/>
</dbReference>
<dbReference type="RefSeq" id="WP_283927115.1">
    <property type="nucleotide sequence ID" value="NZ_CP126084.1"/>
</dbReference>
<protein>
    <submittedName>
        <fullName evidence="2">Uncharacterized protein</fullName>
    </submittedName>
</protein>
<gene>
    <name evidence="2" type="ORF">QNH46_04595</name>
</gene>
<dbReference type="AlphaFoldDB" id="A0AA95ICY2"/>
<feature type="region of interest" description="Disordered" evidence="1">
    <location>
        <begin position="68"/>
        <end position="90"/>
    </location>
</feature>
<evidence type="ECO:0000313" key="2">
    <source>
        <dbReference type="EMBL" id="WHX49953.1"/>
    </source>
</evidence>
<feature type="compositionally biased region" description="Basic residues" evidence="1">
    <location>
        <begin position="81"/>
        <end position="90"/>
    </location>
</feature>
<evidence type="ECO:0000256" key="1">
    <source>
        <dbReference type="SAM" id="MobiDB-lite"/>
    </source>
</evidence>